<dbReference type="PANTHER" id="PTHR45964:SF5">
    <property type="entry name" value="WSCD FAMILY MEMBER CG9164"/>
    <property type="match status" value="1"/>
</dbReference>
<evidence type="ECO:0000256" key="1">
    <source>
        <dbReference type="ARBA" id="ARBA00010236"/>
    </source>
</evidence>
<dbReference type="AlphaFoldDB" id="A0AAN9AY08"/>
<dbReference type="SUPFAM" id="SSF52540">
    <property type="entry name" value="P-loop containing nucleoside triphosphate hydrolases"/>
    <property type="match status" value="1"/>
</dbReference>
<proteinExistence type="inferred from homology"/>
<dbReference type="EMBL" id="JBAMIC010000018">
    <property type="protein sequence ID" value="KAK7095157.1"/>
    <property type="molecule type" value="Genomic_DNA"/>
</dbReference>
<organism evidence="2 3">
    <name type="scientific">Littorina saxatilis</name>
    <dbReference type="NCBI Taxonomy" id="31220"/>
    <lineage>
        <taxon>Eukaryota</taxon>
        <taxon>Metazoa</taxon>
        <taxon>Spiralia</taxon>
        <taxon>Lophotrochozoa</taxon>
        <taxon>Mollusca</taxon>
        <taxon>Gastropoda</taxon>
        <taxon>Caenogastropoda</taxon>
        <taxon>Littorinimorpha</taxon>
        <taxon>Littorinoidea</taxon>
        <taxon>Littorinidae</taxon>
        <taxon>Littorina</taxon>
    </lineage>
</organism>
<comment type="caution">
    <text evidence="2">The sequence shown here is derived from an EMBL/GenBank/DDBJ whole genome shotgun (WGS) entry which is preliminary data.</text>
</comment>
<gene>
    <name evidence="2" type="ORF">V1264_006602</name>
</gene>
<dbReference type="Proteomes" id="UP001374579">
    <property type="component" value="Unassembled WGS sequence"/>
</dbReference>
<keyword evidence="3" id="KW-1185">Reference proteome</keyword>
<evidence type="ECO:0008006" key="4">
    <source>
        <dbReference type="Google" id="ProtNLM"/>
    </source>
</evidence>
<sequence>MRGKWLFTKRQGVKLLAIFLVSTLTLTLLSQTVRIFLPTILQLSAVLSPHAPCTRNLSFSSVPLPVTALASVQGSGNTWMRHLLQQLSGVYTGSVYNRHGDPELWAQGYYGEGVANGSVVAVKNHGTPGFRGRGRYKRAIVVIRNPYDAMFADFNRRATGSHTGVALLRSYALHWNDFCKEYALRWTKFHSLWLNFKGPLLIINFDDLTHSLEKEVHRISRFIAHPSLHLDIACALADSRGGAKRKVAPFDKSEAFSVEQIEHVNKNIRAVQAILRKKFTEVAAAISVWQRNATGTEQTWLKLLKVIS</sequence>
<name>A0AAN9AY08_9CAEN</name>
<dbReference type="PANTHER" id="PTHR45964">
    <property type="entry name" value="WSCD FAMILY MEMBER CG9164"/>
    <property type="match status" value="1"/>
</dbReference>
<reference evidence="2 3" key="1">
    <citation type="submission" date="2024-02" db="EMBL/GenBank/DDBJ databases">
        <title>Chromosome-scale genome assembly of the rough periwinkle Littorina saxatilis.</title>
        <authorList>
            <person name="De Jode A."/>
            <person name="Faria R."/>
            <person name="Formenti G."/>
            <person name="Sims Y."/>
            <person name="Smith T.P."/>
            <person name="Tracey A."/>
            <person name="Wood J.M.D."/>
            <person name="Zagrodzka Z.B."/>
            <person name="Johannesson K."/>
            <person name="Butlin R.K."/>
            <person name="Leder E.H."/>
        </authorList>
    </citation>
    <scope>NUCLEOTIDE SEQUENCE [LARGE SCALE GENOMIC DNA]</scope>
    <source>
        <strain evidence="2">Snail1</strain>
        <tissue evidence="2">Muscle</tissue>
    </source>
</reference>
<protein>
    <recommendedName>
        <fullName evidence="4">Sulfotransferase</fullName>
    </recommendedName>
</protein>
<evidence type="ECO:0000313" key="3">
    <source>
        <dbReference type="Proteomes" id="UP001374579"/>
    </source>
</evidence>
<dbReference type="InterPro" id="IPR027417">
    <property type="entry name" value="P-loop_NTPase"/>
</dbReference>
<comment type="similarity">
    <text evidence="1">Belongs to the WSCD family.</text>
</comment>
<accession>A0AAN9AY08</accession>
<dbReference type="Gene3D" id="3.40.50.300">
    <property type="entry name" value="P-loop containing nucleotide triphosphate hydrolases"/>
    <property type="match status" value="1"/>
</dbReference>
<dbReference type="InterPro" id="IPR051589">
    <property type="entry name" value="Sialate-O-sulfotransferase"/>
</dbReference>
<evidence type="ECO:0000313" key="2">
    <source>
        <dbReference type="EMBL" id="KAK7095157.1"/>
    </source>
</evidence>